<accession>A0ABQ0L3V3</accession>
<name>A0ABQ0L3V3_MYCCL</name>
<dbReference type="Proteomes" id="UP000815677">
    <property type="component" value="Unassembled WGS sequence"/>
</dbReference>
<evidence type="ECO:0000313" key="3">
    <source>
        <dbReference type="Proteomes" id="UP000815677"/>
    </source>
</evidence>
<keyword evidence="3" id="KW-1185">Reference proteome</keyword>
<sequence length="178" mass="20443">MRLGWRRCGLATEEEQEDDVPQARVGFLLPDWVRLRHSPQMLILLRSTYPAMSLGRGGDACLFLYQPRREWVQEGTRTGKHWQPEPGMKSTKCTDRDEGCESGDGLAHDERRRGARQPHCRVQVVDHDFIPPPSYRTTLHRTLVYRKRRSPVTIHPSAMLPDAPRPLQHPTLMATASD</sequence>
<protein>
    <submittedName>
        <fullName evidence="2">Uncharacterized protein</fullName>
    </submittedName>
</protein>
<evidence type="ECO:0000313" key="2">
    <source>
        <dbReference type="EMBL" id="GAT45570.1"/>
    </source>
</evidence>
<proteinExistence type="predicted"/>
<dbReference type="EMBL" id="DF841512">
    <property type="protein sequence ID" value="GAT45570.1"/>
    <property type="molecule type" value="Genomic_DNA"/>
</dbReference>
<gene>
    <name evidence="2" type="ORF">MCHLO_03141</name>
</gene>
<feature type="region of interest" description="Disordered" evidence="1">
    <location>
        <begin position="75"/>
        <end position="99"/>
    </location>
</feature>
<evidence type="ECO:0000256" key="1">
    <source>
        <dbReference type="SAM" id="MobiDB-lite"/>
    </source>
</evidence>
<feature type="region of interest" description="Disordered" evidence="1">
    <location>
        <begin position="155"/>
        <end position="178"/>
    </location>
</feature>
<reference evidence="2" key="1">
    <citation type="submission" date="2014-09" db="EMBL/GenBank/DDBJ databases">
        <title>Genome sequence of the luminous mushroom Mycena chlorophos for searching fungal bioluminescence genes.</title>
        <authorList>
            <person name="Tanaka Y."/>
            <person name="Kasuga D."/>
            <person name="Oba Y."/>
            <person name="Hase S."/>
            <person name="Sato K."/>
            <person name="Oba Y."/>
            <person name="Sakakibara Y."/>
        </authorList>
    </citation>
    <scope>NUCLEOTIDE SEQUENCE</scope>
</reference>
<organism evidence="2 3">
    <name type="scientific">Mycena chlorophos</name>
    <name type="common">Agaric fungus</name>
    <name type="synonym">Agaricus chlorophos</name>
    <dbReference type="NCBI Taxonomy" id="658473"/>
    <lineage>
        <taxon>Eukaryota</taxon>
        <taxon>Fungi</taxon>
        <taxon>Dikarya</taxon>
        <taxon>Basidiomycota</taxon>
        <taxon>Agaricomycotina</taxon>
        <taxon>Agaricomycetes</taxon>
        <taxon>Agaricomycetidae</taxon>
        <taxon>Agaricales</taxon>
        <taxon>Marasmiineae</taxon>
        <taxon>Mycenaceae</taxon>
        <taxon>Mycena</taxon>
    </lineage>
</organism>